<keyword evidence="2" id="KW-1185">Reference proteome</keyword>
<evidence type="ECO:0000313" key="2">
    <source>
        <dbReference type="Proteomes" id="UP000035489"/>
    </source>
</evidence>
<organism evidence="1 2">
    <name type="scientific">Microvirga vignae</name>
    <dbReference type="NCBI Taxonomy" id="1225564"/>
    <lineage>
        <taxon>Bacteria</taxon>
        <taxon>Pseudomonadati</taxon>
        <taxon>Pseudomonadota</taxon>
        <taxon>Alphaproteobacteria</taxon>
        <taxon>Hyphomicrobiales</taxon>
        <taxon>Methylobacteriaceae</taxon>
        <taxon>Microvirga</taxon>
    </lineage>
</organism>
<accession>A0A0H1R522</accession>
<dbReference type="AlphaFoldDB" id="A0A0H1R522"/>
<dbReference type="Proteomes" id="UP000035489">
    <property type="component" value="Unassembled WGS sequence"/>
</dbReference>
<reference evidence="1 2" key="1">
    <citation type="submission" date="2015-05" db="EMBL/GenBank/DDBJ databases">
        <title>Draft genome sequence of Microvirga vignae strain BR3299, a novel nitrogen fixing bacteria isolated from Brazil semi-aired region.</title>
        <authorList>
            <person name="Zilli J.E."/>
            <person name="Passos S.R."/>
            <person name="Leite J."/>
            <person name="Baldani J.I."/>
            <person name="Xavier G.R."/>
            <person name="Rumjaneck N.G."/>
            <person name="Simoes-Araujo J.L."/>
        </authorList>
    </citation>
    <scope>NUCLEOTIDE SEQUENCE [LARGE SCALE GENOMIC DNA]</scope>
    <source>
        <strain evidence="1 2">BR3299</strain>
    </source>
</reference>
<sequence>MSKGSGDRFEGLQLPGSAWKALDEAKITSLKQLRAMAPQIERIPGIEPEIAQVIKDTLDRLASGRIVRVRLVFPKHPLT</sequence>
<name>A0A0H1R522_9HYPH</name>
<dbReference type="PATRIC" id="fig|1225564.3.peg.7040"/>
<gene>
    <name evidence="1" type="ORF">AA309_27060</name>
</gene>
<evidence type="ECO:0000313" key="1">
    <source>
        <dbReference type="EMBL" id="KLK90263.1"/>
    </source>
</evidence>
<protein>
    <submittedName>
        <fullName evidence="1">Uncharacterized protein</fullName>
    </submittedName>
</protein>
<proteinExistence type="predicted"/>
<dbReference type="EMBL" id="LCYG01000091">
    <property type="protein sequence ID" value="KLK90263.1"/>
    <property type="molecule type" value="Genomic_DNA"/>
</dbReference>
<comment type="caution">
    <text evidence="1">The sequence shown here is derived from an EMBL/GenBank/DDBJ whole genome shotgun (WGS) entry which is preliminary data.</text>
</comment>